<evidence type="ECO:0000313" key="8">
    <source>
        <dbReference type="EMBL" id="MDQ0361852.1"/>
    </source>
</evidence>
<name>A0ABU0E4P6_9FIRM</name>
<dbReference type="PANTHER" id="PTHR43390:SF1">
    <property type="entry name" value="CHLOROPLAST PROCESSING PEPTIDASE"/>
    <property type="match status" value="1"/>
</dbReference>
<keyword evidence="5 6" id="KW-0378">Hydrolase</keyword>
<dbReference type="EMBL" id="JAUSUR010000004">
    <property type="protein sequence ID" value="MDQ0361852.1"/>
    <property type="molecule type" value="Genomic_DNA"/>
</dbReference>
<evidence type="ECO:0000256" key="2">
    <source>
        <dbReference type="ARBA" id="ARBA00004401"/>
    </source>
</evidence>
<dbReference type="GO" id="GO:0009003">
    <property type="term" value="F:signal peptidase activity"/>
    <property type="evidence" value="ECO:0007669"/>
    <property type="project" value="UniProtKB-EC"/>
</dbReference>
<protein>
    <recommendedName>
        <fullName evidence="4 6">Signal peptidase I</fullName>
        <ecNumber evidence="4 6">3.4.21.89</ecNumber>
    </recommendedName>
</protein>
<dbReference type="SUPFAM" id="SSF51306">
    <property type="entry name" value="LexA/Signal peptidase"/>
    <property type="match status" value="1"/>
</dbReference>
<dbReference type="EC" id="3.4.21.89" evidence="4 6"/>
<keyword evidence="6" id="KW-1133">Transmembrane helix</keyword>
<keyword evidence="9" id="KW-1185">Reference proteome</keyword>
<evidence type="ECO:0000256" key="3">
    <source>
        <dbReference type="ARBA" id="ARBA00009370"/>
    </source>
</evidence>
<comment type="subcellular location">
    <subcellularLocation>
        <location evidence="2">Cell membrane</location>
        <topology evidence="2">Single-pass type II membrane protein</topology>
    </subcellularLocation>
    <subcellularLocation>
        <location evidence="6">Membrane</location>
        <topology evidence="6">Single-pass type II membrane protein</topology>
    </subcellularLocation>
</comment>
<feature type="transmembrane region" description="Helical" evidence="6">
    <location>
        <begin position="20"/>
        <end position="44"/>
    </location>
</feature>
<comment type="similarity">
    <text evidence="3 6">Belongs to the peptidase S26 family.</text>
</comment>
<keyword evidence="6" id="KW-0645">Protease</keyword>
<evidence type="ECO:0000256" key="5">
    <source>
        <dbReference type="ARBA" id="ARBA00022801"/>
    </source>
</evidence>
<accession>A0ABU0E4P6</accession>
<keyword evidence="6" id="KW-0472">Membrane</keyword>
<reference evidence="8 9" key="1">
    <citation type="submission" date="2023-07" db="EMBL/GenBank/DDBJ databases">
        <title>Genomic Encyclopedia of Type Strains, Phase IV (KMG-IV): sequencing the most valuable type-strain genomes for metagenomic binning, comparative biology and taxonomic classification.</title>
        <authorList>
            <person name="Goeker M."/>
        </authorList>
    </citation>
    <scope>NUCLEOTIDE SEQUENCE [LARGE SCALE GENOMIC DNA]</scope>
    <source>
        <strain evidence="8 9">DSM 16784</strain>
    </source>
</reference>
<keyword evidence="6" id="KW-0812">Transmembrane</keyword>
<dbReference type="Gene3D" id="2.10.109.10">
    <property type="entry name" value="Umud Fragment, subunit A"/>
    <property type="match status" value="1"/>
</dbReference>
<organism evidence="8 9">
    <name type="scientific">Breznakia pachnodae</name>
    <dbReference type="NCBI Taxonomy" id="265178"/>
    <lineage>
        <taxon>Bacteria</taxon>
        <taxon>Bacillati</taxon>
        <taxon>Bacillota</taxon>
        <taxon>Erysipelotrichia</taxon>
        <taxon>Erysipelotrichales</taxon>
        <taxon>Erysipelotrichaceae</taxon>
        <taxon>Breznakia</taxon>
    </lineage>
</organism>
<proteinExistence type="inferred from homology"/>
<dbReference type="PANTHER" id="PTHR43390">
    <property type="entry name" value="SIGNAL PEPTIDASE I"/>
    <property type="match status" value="1"/>
</dbReference>
<gene>
    <name evidence="8" type="ORF">J2S15_002602</name>
</gene>
<dbReference type="RefSeq" id="WP_307408940.1">
    <property type="nucleotide sequence ID" value="NZ_JAUSUR010000004.1"/>
</dbReference>
<sequence>MKTEKNREVKNRIIRDSRTIKIISMVRILFVFCGLFWIVMNFIFKPVAVTGSSMYPVLENDEIIITDQISYTFSEPKRFDIVVVYSPEEEKNVLKRIIGLPNETVQYRGDSLYIDGNPVYEYFIDEEYKAEAMEDSDLDFTEDYGPVKLKDGEYLVCGDNRVVSKDSRHFGVVKEEDIIARYLFSLDWLN</sequence>
<dbReference type="InterPro" id="IPR036286">
    <property type="entry name" value="LexA/Signal_pep-like_sf"/>
</dbReference>
<evidence type="ECO:0000313" key="9">
    <source>
        <dbReference type="Proteomes" id="UP001230220"/>
    </source>
</evidence>
<dbReference type="InterPro" id="IPR019758">
    <property type="entry name" value="Pept_S26A_signal_pept_1_CS"/>
</dbReference>
<dbReference type="NCBIfam" id="TIGR02227">
    <property type="entry name" value="sigpep_I_bact"/>
    <property type="match status" value="1"/>
</dbReference>
<dbReference type="PRINTS" id="PR00727">
    <property type="entry name" value="LEADERPTASE"/>
</dbReference>
<dbReference type="Pfam" id="PF10502">
    <property type="entry name" value="Peptidase_S26"/>
    <property type="match status" value="1"/>
</dbReference>
<dbReference type="InterPro" id="IPR000223">
    <property type="entry name" value="Pept_S26A_signal_pept_1"/>
</dbReference>
<evidence type="ECO:0000256" key="6">
    <source>
        <dbReference type="RuleBase" id="RU362042"/>
    </source>
</evidence>
<comment type="catalytic activity">
    <reaction evidence="1 6">
        <text>Cleavage of hydrophobic, N-terminal signal or leader sequences from secreted and periplasmic proteins.</text>
        <dbReference type="EC" id="3.4.21.89"/>
    </reaction>
</comment>
<comment type="caution">
    <text evidence="8">The sequence shown here is derived from an EMBL/GenBank/DDBJ whole genome shotgun (WGS) entry which is preliminary data.</text>
</comment>
<dbReference type="InterPro" id="IPR019533">
    <property type="entry name" value="Peptidase_S26"/>
</dbReference>
<dbReference type="CDD" id="cd06530">
    <property type="entry name" value="S26_SPase_I"/>
    <property type="match status" value="1"/>
</dbReference>
<evidence type="ECO:0000256" key="1">
    <source>
        <dbReference type="ARBA" id="ARBA00000677"/>
    </source>
</evidence>
<dbReference type="PROSITE" id="PS00761">
    <property type="entry name" value="SPASE_I_3"/>
    <property type="match status" value="1"/>
</dbReference>
<dbReference type="Proteomes" id="UP001230220">
    <property type="component" value="Unassembled WGS sequence"/>
</dbReference>
<evidence type="ECO:0000256" key="4">
    <source>
        <dbReference type="ARBA" id="ARBA00013208"/>
    </source>
</evidence>
<feature type="domain" description="Peptidase S26" evidence="7">
    <location>
        <begin position="23"/>
        <end position="184"/>
    </location>
</feature>
<evidence type="ECO:0000259" key="7">
    <source>
        <dbReference type="Pfam" id="PF10502"/>
    </source>
</evidence>